<dbReference type="GO" id="GO:0005886">
    <property type="term" value="C:plasma membrane"/>
    <property type="evidence" value="ECO:0007669"/>
    <property type="project" value="UniProtKB-SubCell"/>
</dbReference>
<dbReference type="AlphaFoldDB" id="A0A645IWV9"/>
<evidence type="ECO:0000256" key="2">
    <source>
        <dbReference type="ARBA" id="ARBA00022475"/>
    </source>
</evidence>
<proteinExistence type="inferred from homology"/>
<feature type="transmembrane region" description="Helical" evidence="8">
    <location>
        <begin position="7"/>
        <end position="25"/>
    </location>
</feature>
<evidence type="ECO:0008006" key="10">
    <source>
        <dbReference type="Google" id="ProtNLM"/>
    </source>
</evidence>
<keyword evidence="3" id="KW-0488">Methylation</keyword>
<organism evidence="9">
    <name type="scientific">bioreactor metagenome</name>
    <dbReference type="NCBI Taxonomy" id="1076179"/>
    <lineage>
        <taxon>unclassified sequences</taxon>
        <taxon>metagenomes</taxon>
        <taxon>ecological metagenomes</taxon>
    </lineage>
</organism>
<name>A0A645IWV9_9ZZZZ</name>
<dbReference type="Gene3D" id="3.30.700.10">
    <property type="entry name" value="Glycoprotein, Type 4 Pilin"/>
    <property type="match status" value="1"/>
</dbReference>
<protein>
    <recommendedName>
        <fullName evidence="10">ComG operon protein 3</fullName>
    </recommendedName>
</protein>
<gene>
    <name evidence="9" type="ORF">SDC9_199322</name>
</gene>
<reference evidence="9" key="1">
    <citation type="submission" date="2019-08" db="EMBL/GenBank/DDBJ databases">
        <authorList>
            <person name="Kucharzyk K."/>
            <person name="Murdoch R.W."/>
            <person name="Higgins S."/>
            <person name="Loffler F."/>
        </authorList>
    </citation>
    <scope>NUCLEOTIDE SEQUENCE</scope>
</reference>
<evidence type="ECO:0000256" key="4">
    <source>
        <dbReference type="ARBA" id="ARBA00022692"/>
    </source>
</evidence>
<dbReference type="SUPFAM" id="SSF54523">
    <property type="entry name" value="Pili subunits"/>
    <property type="match status" value="1"/>
</dbReference>
<dbReference type="InterPro" id="IPR016940">
    <property type="entry name" value="ComGC"/>
</dbReference>
<dbReference type="InterPro" id="IPR012902">
    <property type="entry name" value="N_methyl_site"/>
</dbReference>
<dbReference type="NCBIfam" id="TIGR02532">
    <property type="entry name" value="IV_pilin_GFxxxE"/>
    <property type="match status" value="1"/>
</dbReference>
<dbReference type="EMBL" id="VSSQ01117026">
    <property type="protein sequence ID" value="MPN51673.1"/>
    <property type="molecule type" value="Genomic_DNA"/>
</dbReference>
<keyword evidence="5 8" id="KW-1133">Transmembrane helix</keyword>
<comment type="similarity">
    <text evidence="7">Belongs to the ComGC family.</text>
</comment>
<keyword evidence="6 8" id="KW-0472">Membrane</keyword>
<accession>A0A645IWV9</accession>
<evidence type="ECO:0000256" key="5">
    <source>
        <dbReference type="ARBA" id="ARBA00022989"/>
    </source>
</evidence>
<keyword evidence="4 8" id="KW-0812">Transmembrane</keyword>
<dbReference type="NCBIfam" id="NF040999">
    <property type="entry name" value="pilin_ComGC"/>
    <property type="match status" value="1"/>
</dbReference>
<dbReference type="PROSITE" id="PS00409">
    <property type="entry name" value="PROKAR_NTER_METHYL"/>
    <property type="match status" value="1"/>
</dbReference>
<dbReference type="InterPro" id="IPR045584">
    <property type="entry name" value="Pilin-like"/>
</dbReference>
<evidence type="ECO:0000256" key="3">
    <source>
        <dbReference type="ARBA" id="ARBA00022481"/>
    </source>
</evidence>
<comment type="caution">
    <text evidence="9">The sequence shown here is derived from an EMBL/GenBank/DDBJ whole genome shotgun (WGS) entry which is preliminary data.</text>
</comment>
<evidence type="ECO:0000313" key="9">
    <source>
        <dbReference type="EMBL" id="MPN51673.1"/>
    </source>
</evidence>
<evidence type="ECO:0000256" key="7">
    <source>
        <dbReference type="ARBA" id="ARBA00043982"/>
    </source>
</evidence>
<sequence>MRKGFTLLEMVVVLMVIGAIFLLTIPNINKVIVMINEKGCENQLKIVDTAIIEYQILHDEDPASVDELVMEGLLTEKQLKCRNGKIIEIEDGQAAAY</sequence>
<evidence type="ECO:0000256" key="8">
    <source>
        <dbReference type="SAM" id="Phobius"/>
    </source>
</evidence>
<dbReference type="Pfam" id="PF07963">
    <property type="entry name" value="N_methyl"/>
    <property type="match status" value="1"/>
</dbReference>
<comment type="subcellular location">
    <subcellularLocation>
        <location evidence="1">Cell membrane</location>
        <topology evidence="1">Single-pass membrane protein</topology>
    </subcellularLocation>
</comment>
<dbReference type="GO" id="GO:0030420">
    <property type="term" value="P:establishment of competence for transformation"/>
    <property type="evidence" value="ECO:0007669"/>
    <property type="project" value="InterPro"/>
</dbReference>
<evidence type="ECO:0000256" key="6">
    <source>
        <dbReference type="ARBA" id="ARBA00023136"/>
    </source>
</evidence>
<keyword evidence="2" id="KW-1003">Cell membrane</keyword>
<evidence type="ECO:0000256" key="1">
    <source>
        <dbReference type="ARBA" id="ARBA00004162"/>
    </source>
</evidence>